<evidence type="ECO:0000259" key="2">
    <source>
        <dbReference type="SMART" id="SM00014"/>
    </source>
</evidence>
<accession>A0A0B5FEE5</accession>
<dbReference type="GO" id="GO:0005886">
    <property type="term" value="C:plasma membrane"/>
    <property type="evidence" value="ECO:0007669"/>
    <property type="project" value="InterPro"/>
</dbReference>
<dbReference type="Gene3D" id="1.20.144.10">
    <property type="entry name" value="Phosphatidic acid phosphatase type 2/haloperoxidase"/>
    <property type="match status" value="1"/>
</dbReference>
<dbReference type="EMBL" id="CABPSX010000007">
    <property type="protein sequence ID" value="VVG72541.1"/>
    <property type="molecule type" value="Genomic_DNA"/>
</dbReference>
<keyword evidence="1" id="KW-0472">Membrane</keyword>
<evidence type="ECO:0000313" key="5">
    <source>
        <dbReference type="Proteomes" id="UP000270216"/>
    </source>
</evidence>
<proteinExistence type="predicted"/>
<dbReference type="GO" id="GO:0050380">
    <property type="term" value="F:undecaprenyl-diphosphatase activity"/>
    <property type="evidence" value="ECO:0007669"/>
    <property type="project" value="InterPro"/>
</dbReference>
<dbReference type="InterPro" id="IPR033879">
    <property type="entry name" value="UPP_Pase"/>
</dbReference>
<name>A0A0B5FEE5_9BURK</name>
<evidence type="ECO:0000256" key="1">
    <source>
        <dbReference type="SAM" id="Phobius"/>
    </source>
</evidence>
<reference evidence="4 6" key="2">
    <citation type="submission" date="2019-08" db="EMBL/GenBank/DDBJ databases">
        <authorList>
            <person name="Peeters C."/>
        </authorList>
    </citation>
    <scope>NUCLEOTIDE SEQUENCE [LARGE SCALE GENOMIC DNA]</scope>
    <source>
        <strain evidence="4 6">LMG 18089</strain>
    </source>
</reference>
<dbReference type="RefSeq" id="WP_042114906.1">
    <property type="nucleotide sequence ID" value="NZ_CABPSX010000007.1"/>
</dbReference>
<dbReference type="KEGG" id="papi:SG18_14535"/>
<feature type="transmembrane region" description="Helical" evidence="1">
    <location>
        <begin position="124"/>
        <end position="141"/>
    </location>
</feature>
<reference evidence="3 5" key="1">
    <citation type="submission" date="2018-12" db="EMBL/GenBank/DDBJ databases">
        <title>Whole genome sequence of a Pandoraea apista isolate from a patient with cystic fibrosis.</title>
        <authorList>
            <person name="Kenna D.T."/>
            <person name="Turton J.F."/>
        </authorList>
    </citation>
    <scope>NUCLEOTIDE SEQUENCE [LARGE SCALE GENOMIC DNA]</scope>
    <source>
        <strain evidence="3 5">Pa13324</strain>
    </source>
</reference>
<keyword evidence="1" id="KW-0812">Transmembrane</keyword>
<dbReference type="SMART" id="SM00014">
    <property type="entry name" value="acidPPc"/>
    <property type="match status" value="1"/>
</dbReference>
<dbReference type="PANTHER" id="PTHR14969:SF13">
    <property type="entry name" value="AT30094P"/>
    <property type="match status" value="1"/>
</dbReference>
<feature type="transmembrane region" description="Helical" evidence="1">
    <location>
        <begin position="59"/>
        <end position="77"/>
    </location>
</feature>
<feature type="transmembrane region" description="Helical" evidence="1">
    <location>
        <begin position="97"/>
        <end position="117"/>
    </location>
</feature>
<dbReference type="EMBL" id="RWHX01000040">
    <property type="protein sequence ID" value="RSK77355.1"/>
    <property type="molecule type" value="Genomic_DNA"/>
</dbReference>
<dbReference type="OrthoDB" id="9801622at2"/>
<dbReference type="GeneID" id="47015985"/>
<evidence type="ECO:0000313" key="6">
    <source>
        <dbReference type="Proteomes" id="UP000364291"/>
    </source>
</evidence>
<evidence type="ECO:0000313" key="3">
    <source>
        <dbReference type="EMBL" id="RSK77355.1"/>
    </source>
</evidence>
<keyword evidence="1" id="KW-1133">Transmembrane helix</keyword>
<dbReference type="CDD" id="cd03385">
    <property type="entry name" value="PAP2_BcrC_like"/>
    <property type="match status" value="1"/>
</dbReference>
<keyword evidence="5" id="KW-1185">Reference proteome</keyword>
<feature type="transmembrane region" description="Helical" evidence="1">
    <location>
        <begin position="23"/>
        <end position="47"/>
    </location>
</feature>
<dbReference type="SUPFAM" id="SSF48317">
    <property type="entry name" value="Acid phosphatase/Vanadium-dependent haloperoxidase"/>
    <property type="match status" value="1"/>
</dbReference>
<dbReference type="Pfam" id="PF01569">
    <property type="entry name" value="PAP2"/>
    <property type="match status" value="1"/>
</dbReference>
<dbReference type="InterPro" id="IPR036938">
    <property type="entry name" value="PAP2/HPO_sf"/>
</dbReference>
<dbReference type="InterPro" id="IPR000326">
    <property type="entry name" value="PAP2/HPO"/>
</dbReference>
<organism evidence="4 6">
    <name type="scientific">Pandoraea apista</name>
    <dbReference type="NCBI Taxonomy" id="93218"/>
    <lineage>
        <taxon>Bacteria</taxon>
        <taxon>Pseudomonadati</taxon>
        <taxon>Pseudomonadota</taxon>
        <taxon>Betaproteobacteria</taxon>
        <taxon>Burkholderiales</taxon>
        <taxon>Burkholderiaceae</taxon>
        <taxon>Pandoraea</taxon>
    </lineage>
</organism>
<evidence type="ECO:0000313" key="4">
    <source>
        <dbReference type="EMBL" id="VVG72541.1"/>
    </source>
</evidence>
<feature type="transmembrane region" description="Helical" evidence="1">
    <location>
        <begin position="147"/>
        <end position="165"/>
    </location>
</feature>
<dbReference type="PANTHER" id="PTHR14969">
    <property type="entry name" value="SPHINGOSINE-1-PHOSPHATE PHOSPHOHYDROLASE"/>
    <property type="match status" value="1"/>
</dbReference>
<dbReference type="STRING" id="93218.XM39_14730"/>
<dbReference type="Proteomes" id="UP000364291">
    <property type="component" value="Unassembled WGS sequence"/>
</dbReference>
<gene>
    <name evidence="3" type="ORF">EJE83_19105</name>
    <name evidence="4" type="ORF">PAP18089_03537</name>
</gene>
<feature type="domain" description="Phosphatidic acid phosphatase type 2/haloperoxidase" evidence="2">
    <location>
        <begin position="54"/>
        <end position="166"/>
    </location>
</feature>
<dbReference type="Proteomes" id="UP000270216">
    <property type="component" value="Unassembled WGS sequence"/>
</dbReference>
<protein>
    <submittedName>
        <fullName evidence="3">Phosphatase PAP2 family protein</fullName>
    </submittedName>
    <submittedName>
        <fullName evidence="4">Undecaprenyl-diphosphatase</fullName>
    </submittedName>
</protein>
<sequence>MDSLNRALFLAINASPNVSEGELAVAIFLAKYLILLLPVGLVTLWLAGGRDRESAVHGLLGVGLVLLINFVVGLAWSEPRPFVVGLGTNLLAHAPTSAFPSNHASIMFTSAFVLMGTVARTPRLLGRLLLICALPVCWARVYLGVHWPVDMLGGLAVSIVVALVMRTGSARETSRIVAAILEGIYRRLMAWPIARGWLRR</sequence>
<dbReference type="AlphaFoldDB" id="A0A0B5FEE5"/>